<evidence type="ECO:0000256" key="7">
    <source>
        <dbReference type="ARBA" id="ARBA00023163"/>
    </source>
</evidence>
<feature type="region of interest" description="Disordered" evidence="10">
    <location>
        <begin position="295"/>
        <end position="334"/>
    </location>
</feature>
<evidence type="ECO:0000313" key="13">
    <source>
        <dbReference type="Proteomes" id="UP001608902"/>
    </source>
</evidence>
<dbReference type="GO" id="GO:0008270">
    <property type="term" value="F:zinc ion binding"/>
    <property type="evidence" value="ECO:0007669"/>
    <property type="project" value="UniProtKB-KW"/>
</dbReference>
<organism evidence="12 13">
    <name type="scientific">Gnathostoma spinigerum</name>
    <dbReference type="NCBI Taxonomy" id="75299"/>
    <lineage>
        <taxon>Eukaryota</taxon>
        <taxon>Metazoa</taxon>
        <taxon>Ecdysozoa</taxon>
        <taxon>Nematoda</taxon>
        <taxon>Chromadorea</taxon>
        <taxon>Rhabditida</taxon>
        <taxon>Spirurina</taxon>
        <taxon>Gnathostomatomorpha</taxon>
        <taxon>Gnathostomatoidea</taxon>
        <taxon>Gnathostomatidae</taxon>
        <taxon>Gnathostoma</taxon>
    </lineage>
</organism>
<dbReference type="InterPro" id="IPR039355">
    <property type="entry name" value="Transcription_factor_GATA"/>
</dbReference>
<dbReference type="Gene3D" id="3.30.50.10">
    <property type="entry name" value="Erythroid Transcription Factor GATA-1, subunit A"/>
    <property type="match status" value="1"/>
</dbReference>
<dbReference type="PANTHER" id="PTHR10071">
    <property type="entry name" value="TRANSCRIPTION FACTOR GATA FAMILY MEMBER"/>
    <property type="match status" value="1"/>
</dbReference>
<dbReference type="CDD" id="cd00202">
    <property type="entry name" value="ZnF_GATA"/>
    <property type="match status" value="1"/>
</dbReference>
<evidence type="ECO:0000259" key="11">
    <source>
        <dbReference type="PROSITE" id="PS50114"/>
    </source>
</evidence>
<dbReference type="PANTHER" id="PTHR10071:SF281">
    <property type="entry name" value="BOX A-BINDING FACTOR-RELATED"/>
    <property type="match status" value="1"/>
</dbReference>
<dbReference type="EMBL" id="JBGFUD010003263">
    <property type="protein sequence ID" value="MFH4978512.1"/>
    <property type="molecule type" value="Genomic_DNA"/>
</dbReference>
<dbReference type="FunFam" id="3.30.50.10:FF:000032">
    <property type="entry name" value="Transcription factor GATA-3"/>
    <property type="match status" value="1"/>
</dbReference>
<keyword evidence="2" id="KW-0479">Metal-binding</keyword>
<evidence type="ECO:0000256" key="4">
    <source>
        <dbReference type="ARBA" id="ARBA00022833"/>
    </source>
</evidence>
<feature type="compositionally biased region" description="Polar residues" evidence="10">
    <location>
        <begin position="503"/>
        <end position="516"/>
    </location>
</feature>
<feature type="region of interest" description="Disordered" evidence="10">
    <location>
        <begin position="501"/>
        <end position="523"/>
    </location>
</feature>
<dbReference type="GO" id="GO:0000976">
    <property type="term" value="F:transcription cis-regulatory region binding"/>
    <property type="evidence" value="ECO:0007669"/>
    <property type="project" value="UniProtKB-ARBA"/>
</dbReference>
<dbReference type="GO" id="GO:0005634">
    <property type="term" value="C:nucleus"/>
    <property type="evidence" value="ECO:0007669"/>
    <property type="project" value="UniProtKB-SubCell"/>
</dbReference>
<evidence type="ECO:0000256" key="10">
    <source>
        <dbReference type="SAM" id="MobiDB-lite"/>
    </source>
</evidence>
<dbReference type="PROSITE" id="PS50114">
    <property type="entry name" value="GATA_ZN_FINGER_2"/>
    <property type="match status" value="1"/>
</dbReference>
<dbReference type="Proteomes" id="UP001608902">
    <property type="component" value="Unassembled WGS sequence"/>
</dbReference>
<keyword evidence="7" id="KW-0804">Transcription</keyword>
<evidence type="ECO:0000256" key="3">
    <source>
        <dbReference type="ARBA" id="ARBA00022771"/>
    </source>
</evidence>
<keyword evidence="3 9" id="KW-0863">Zinc-finger</keyword>
<keyword evidence="8" id="KW-0539">Nucleus</keyword>
<evidence type="ECO:0000256" key="1">
    <source>
        <dbReference type="ARBA" id="ARBA00004123"/>
    </source>
</evidence>
<protein>
    <recommendedName>
        <fullName evidence="11">GATA-type domain-containing protein</fullName>
    </recommendedName>
</protein>
<sequence>MIRVGWKMEAGPTIQMPYAWNGSRSLSNQTSSGLQLATTVVAENAISRCEPLSVDFHGNLDNRHNSKSFICHTKPGEQLPQRQSVLVEPIANSSTVLTDMKPPSDGGDISRLSGFTHVPQAVQPNILQEMFISPPSLLTYPTDQPSYISPTNPSAYFLPPQPQHSIGGNPLIPTMQCQTIYSDWHPESSTSSIPVYDNSHGSVQSLFPAAYYSTQTQSTGEVQNKAATEVVGLLNTTTELPELVPIQRECVKCGVFVLAMDNTSTVFCERCLADSSNFPDMQQPLVIRNTMPTAQRASNVGRVEQARSQSAVRHSGNIKPRPQHKRQSQPNGQRRAGLVCANCNGTNTTLWRRNAQGEPVCNACGLYFKLHHVNRPASMKKEGTLQTRKRRAKNDPSSKQCPSKKSTHNGHDRIIRSEESPNLSLQVTGEYQLTPTRVFNVIGDDYSSFPYQTQIDRSETVVVSNQMPHSASAVALTCVQNENPTWSSVYTNTSFSTFSASSLPSRDTIQNQQSELESVPVSNAEEIYGKRDEDEVIAAAVSIQDTTKSASPVTSEQSATDQ</sequence>
<evidence type="ECO:0000256" key="9">
    <source>
        <dbReference type="PROSITE-ProRule" id="PRU00094"/>
    </source>
</evidence>
<reference evidence="12 13" key="1">
    <citation type="submission" date="2024-08" db="EMBL/GenBank/DDBJ databases">
        <title>Gnathostoma spinigerum genome.</title>
        <authorList>
            <person name="Gonzalez-Bertolin B."/>
            <person name="Monzon S."/>
            <person name="Zaballos A."/>
            <person name="Jimenez P."/>
            <person name="Dekumyoy P."/>
            <person name="Varona S."/>
            <person name="Cuesta I."/>
            <person name="Sumanam S."/>
            <person name="Adisakwattana P."/>
            <person name="Gasser R.B."/>
            <person name="Hernandez-Gonzalez A."/>
            <person name="Young N.D."/>
            <person name="Perteguer M.J."/>
        </authorList>
    </citation>
    <scope>NUCLEOTIDE SEQUENCE [LARGE SCALE GENOMIC DNA]</scope>
    <source>
        <strain evidence="12">AL3</strain>
        <tissue evidence="12">Liver</tissue>
    </source>
</reference>
<accession>A0ABD6EPA4</accession>
<evidence type="ECO:0000313" key="12">
    <source>
        <dbReference type="EMBL" id="MFH4978512.1"/>
    </source>
</evidence>
<dbReference type="SMART" id="SM00401">
    <property type="entry name" value="ZnF_GATA"/>
    <property type="match status" value="1"/>
</dbReference>
<feature type="region of interest" description="Disordered" evidence="10">
    <location>
        <begin position="378"/>
        <end position="422"/>
    </location>
</feature>
<feature type="compositionally biased region" description="Basic and acidic residues" evidence="10">
    <location>
        <begin position="409"/>
        <end position="419"/>
    </location>
</feature>
<comment type="subcellular location">
    <subcellularLocation>
        <location evidence="1">Nucleus</location>
    </subcellularLocation>
</comment>
<dbReference type="SUPFAM" id="SSF57716">
    <property type="entry name" value="Glucocorticoid receptor-like (DNA-binding domain)"/>
    <property type="match status" value="1"/>
</dbReference>
<dbReference type="InterPro" id="IPR013088">
    <property type="entry name" value="Znf_NHR/GATA"/>
</dbReference>
<evidence type="ECO:0000256" key="8">
    <source>
        <dbReference type="ARBA" id="ARBA00023242"/>
    </source>
</evidence>
<keyword evidence="4" id="KW-0862">Zinc</keyword>
<feature type="compositionally biased region" description="Polar residues" evidence="10">
    <location>
        <begin position="395"/>
        <end position="404"/>
    </location>
</feature>
<evidence type="ECO:0000256" key="2">
    <source>
        <dbReference type="ARBA" id="ARBA00022723"/>
    </source>
</evidence>
<dbReference type="GO" id="GO:0009888">
    <property type="term" value="P:tissue development"/>
    <property type="evidence" value="ECO:0007669"/>
    <property type="project" value="UniProtKB-ARBA"/>
</dbReference>
<evidence type="ECO:0000256" key="6">
    <source>
        <dbReference type="ARBA" id="ARBA00023125"/>
    </source>
</evidence>
<evidence type="ECO:0000256" key="5">
    <source>
        <dbReference type="ARBA" id="ARBA00023015"/>
    </source>
</evidence>
<dbReference type="PROSITE" id="PS00344">
    <property type="entry name" value="GATA_ZN_FINGER_1"/>
    <property type="match status" value="1"/>
</dbReference>
<gene>
    <name evidence="12" type="ORF">AB6A40_005221</name>
</gene>
<keyword evidence="6" id="KW-0238">DNA-binding</keyword>
<feature type="region of interest" description="Disordered" evidence="10">
    <location>
        <begin position="543"/>
        <end position="562"/>
    </location>
</feature>
<proteinExistence type="predicted"/>
<keyword evidence="13" id="KW-1185">Reference proteome</keyword>
<keyword evidence="5" id="KW-0805">Transcription regulation</keyword>
<dbReference type="AlphaFoldDB" id="A0ABD6EPA4"/>
<name>A0ABD6EPA4_9BILA</name>
<comment type="caution">
    <text evidence="12">The sequence shown here is derived from an EMBL/GenBank/DDBJ whole genome shotgun (WGS) entry which is preliminary data.</text>
</comment>
<dbReference type="Pfam" id="PF00320">
    <property type="entry name" value="GATA"/>
    <property type="match status" value="1"/>
</dbReference>
<dbReference type="PRINTS" id="PR00619">
    <property type="entry name" value="GATAZNFINGER"/>
</dbReference>
<dbReference type="InterPro" id="IPR000679">
    <property type="entry name" value="Znf_GATA"/>
</dbReference>
<feature type="domain" description="GATA-type" evidence="11">
    <location>
        <begin position="334"/>
        <end position="388"/>
    </location>
</feature>